<evidence type="ECO:0000259" key="4">
    <source>
        <dbReference type="Pfam" id="PF00725"/>
    </source>
</evidence>
<keyword evidence="3" id="KW-0560">Oxidoreductase</keyword>
<organism evidence="6 7">
    <name type="scientific">Streptomyces lichenis</name>
    <dbReference type="NCBI Taxonomy" id="2306967"/>
    <lineage>
        <taxon>Bacteria</taxon>
        <taxon>Bacillati</taxon>
        <taxon>Actinomycetota</taxon>
        <taxon>Actinomycetes</taxon>
        <taxon>Kitasatosporales</taxon>
        <taxon>Streptomycetaceae</taxon>
        <taxon>Streptomyces</taxon>
    </lineage>
</organism>
<comment type="caution">
    <text evidence="6">The sequence shown here is derived from an EMBL/GenBank/DDBJ whole genome shotgun (WGS) entry which is preliminary data.</text>
</comment>
<proteinExistence type="inferred from homology"/>
<accession>A0ABT0IB05</accession>
<gene>
    <name evidence="6" type="ORF">M1O15_14040</name>
</gene>
<evidence type="ECO:0000256" key="3">
    <source>
        <dbReference type="ARBA" id="ARBA00023002"/>
    </source>
</evidence>
<evidence type="ECO:0000256" key="2">
    <source>
        <dbReference type="ARBA" id="ARBA00009463"/>
    </source>
</evidence>
<dbReference type="Gene3D" id="1.10.1040.10">
    <property type="entry name" value="N-(1-d-carboxylethyl)-l-norvaline Dehydrogenase, domain 2"/>
    <property type="match status" value="1"/>
</dbReference>
<dbReference type="InterPro" id="IPR022694">
    <property type="entry name" value="3-OHacyl-CoA_DH"/>
</dbReference>
<protein>
    <submittedName>
        <fullName evidence="6">3-hydroxyacyl-CoA dehydrogenase NAD-binding domain-containing protein</fullName>
    </submittedName>
</protein>
<dbReference type="InterPro" id="IPR008927">
    <property type="entry name" value="6-PGluconate_DH-like_C_sf"/>
</dbReference>
<feature type="domain" description="3-hydroxyacyl-CoA dehydrogenase C-terminal" evidence="4">
    <location>
        <begin position="193"/>
        <end position="261"/>
    </location>
</feature>
<dbReference type="SUPFAM" id="SSF48179">
    <property type="entry name" value="6-phosphogluconate dehydrogenase C-terminal domain-like"/>
    <property type="match status" value="1"/>
</dbReference>
<name>A0ABT0IB05_9ACTN</name>
<evidence type="ECO:0000259" key="5">
    <source>
        <dbReference type="Pfam" id="PF02737"/>
    </source>
</evidence>
<dbReference type="Gene3D" id="3.40.50.720">
    <property type="entry name" value="NAD(P)-binding Rossmann-like Domain"/>
    <property type="match status" value="1"/>
</dbReference>
<dbReference type="EMBL" id="JALPTH010000012">
    <property type="protein sequence ID" value="MCK8678494.1"/>
    <property type="molecule type" value="Genomic_DNA"/>
</dbReference>
<evidence type="ECO:0000313" key="7">
    <source>
        <dbReference type="Proteomes" id="UP001522868"/>
    </source>
</evidence>
<dbReference type="Proteomes" id="UP001522868">
    <property type="component" value="Unassembled WGS sequence"/>
</dbReference>
<evidence type="ECO:0000256" key="1">
    <source>
        <dbReference type="ARBA" id="ARBA00005086"/>
    </source>
</evidence>
<dbReference type="PANTHER" id="PTHR48075">
    <property type="entry name" value="3-HYDROXYACYL-COA DEHYDROGENASE FAMILY PROTEIN"/>
    <property type="match status" value="1"/>
</dbReference>
<dbReference type="InterPro" id="IPR036291">
    <property type="entry name" value="NAD(P)-bd_dom_sf"/>
</dbReference>
<dbReference type="RefSeq" id="WP_248634141.1">
    <property type="nucleotide sequence ID" value="NZ_JALPTH010000012.1"/>
</dbReference>
<dbReference type="PIRSF" id="PIRSF000105">
    <property type="entry name" value="HCDH"/>
    <property type="match status" value="1"/>
</dbReference>
<feature type="domain" description="3-hydroxyacyl-CoA dehydrogenase NAD binding" evidence="5">
    <location>
        <begin position="15"/>
        <end position="189"/>
    </location>
</feature>
<keyword evidence="7" id="KW-1185">Reference proteome</keyword>
<sequence length="314" mass="33422">MNHHSTAHAHDTITTVAVVGAGTVGLGWAALFAAHGHAVRLTDPRPDLAETLDEAMPLLAASLHTTARALRARVEISADLAEAVRDADLVQENGPERLELKQELFADIARHAPGHAVLASSSSGIVPSAIARRLPDEAAARMLIAHPFNPPQVVPLVELVPGTRTSERTVARAAGFYRSLERVPVRLRKEIEGFVANRLQGVVLREAFRLVADGVVTAEELDTIMKTSLGGRWAVVGPLESYHLGGGPGGIRHMVEHLGKGLEQADGTPAIDEAALARVIEQTESAYGTGPAAYRARAERRDRKQLAVNAAVAD</sequence>
<dbReference type="Pfam" id="PF02737">
    <property type="entry name" value="3HCDH_N"/>
    <property type="match status" value="1"/>
</dbReference>
<reference evidence="6 7" key="1">
    <citation type="submission" date="2022-04" db="EMBL/GenBank/DDBJ databases">
        <title>Streptomyces sp. nov. LCR6-01 isolated from Lichen of Dirinaria sp.</title>
        <authorList>
            <person name="Kanchanasin P."/>
            <person name="Tanasupawat S."/>
            <person name="Phongsopitanun W."/>
        </authorList>
    </citation>
    <scope>NUCLEOTIDE SEQUENCE [LARGE SCALE GENOMIC DNA]</scope>
    <source>
        <strain evidence="6 7">LCR6-01</strain>
    </source>
</reference>
<dbReference type="Pfam" id="PF00725">
    <property type="entry name" value="3HCDH"/>
    <property type="match status" value="1"/>
</dbReference>
<dbReference type="PANTHER" id="PTHR48075:SF5">
    <property type="entry name" value="3-HYDROXYBUTYRYL-COA DEHYDROGENASE"/>
    <property type="match status" value="1"/>
</dbReference>
<dbReference type="InterPro" id="IPR013328">
    <property type="entry name" value="6PGD_dom2"/>
</dbReference>
<comment type="similarity">
    <text evidence="2">Belongs to the 3-hydroxyacyl-CoA dehydrogenase family.</text>
</comment>
<comment type="pathway">
    <text evidence="1">Lipid metabolism; butanoate metabolism.</text>
</comment>
<dbReference type="InterPro" id="IPR006108">
    <property type="entry name" value="3HC_DH_C"/>
</dbReference>
<evidence type="ECO:0000313" key="6">
    <source>
        <dbReference type="EMBL" id="MCK8678494.1"/>
    </source>
</evidence>
<dbReference type="InterPro" id="IPR006176">
    <property type="entry name" value="3-OHacyl-CoA_DH_NAD-bd"/>
</dbReference>
<dbReference type="SUPFAM" id="SSF51735">
    <property type="entry name" value="NAD(P)-binding Rossmann-fold domains"/>
    <property type="match status" value="1"/>
</dbReference>